<keyword evidence="5" id="KW-0687">Ribonucleoprotein</keyword>
<organism evidence="8 9">
    <name type="scientific">Tigriopus californicus</name>
    <name type="common">Marine copepod</name>
    <dbReference type="NCBI Taxonomy" id="6832"/>
    <lineage>
        <taxon>Eukaryota</taxon>
        <taxon>Metazoa</taxon>
        <taxon>Ecdysozoa</taxon>
        <taxon>Arthropoda</taxon>
        <taxon>Crustacea</taxon>
        <taxon>Multicrustacea</taxon>
        <taxon>Hexanauplia</taxon>
        <taxon>Copepoda</taxon>
        <taxon>Harpacticoida</taxon>
        <taxon>Harpacticidae</taxon>
        <taxon>Tigriopus</taxon>
    </lineage>
</organism>
<evidence type="ECO:0000256" key="4">
    <source>
        <dbReference type="ARBA" id="ARBA00023128"/>
    </source>
</evidence>
<protein>
    <recommendedName>
        <fullName evidence="6">Large ribosomal subunit protein uL29m</fullName>
    </recommendedName>
</protein>
<evidence type="ECO:0000256" key="3">
    <source>
        <dbReference type="ARBA" id="ARBA00022980"/>
    </source>
</evidence>
<feature type="compositionally biased region" description="Basic residues" evidence="7">
    <location>
        <begin position="8"/>
        <end position="18"/>
    </location>
</feature>
<dbReference type="OMA" id="SMAFRMD"/>
<keyword evidence="9" id="KW-1185">Reference proteome</keyword>
<dbReference type="STRING" id="6832.A0A553PN65"/>
<dbReference type="InterPro" id="IPR038340">
    <property type="entry name" value="MRP-L47_sf"/>
</dbReference>
<dbReference type="AlphaFoldDB" id="A0A553PN65"/>
<dbReference type="InterPro" id="IPR010729">
    <property type="entry name" value="Ribosomal_uL29_mit"/>
</dbReference>
<evidence type="ECO:0000256" key="7">
    <source>
        <dbReference type="SAM" id="MobiDB-lite"/>
    </source>
</evidence>
<gene>
    <name evidence="8" type="ORF">TCAL_12399</name>
</gene>
<keyword evidence="4" id="KW-0496">Mitochondrion</keyword>
<comment type="caution">
    <text evidence="8">The sequence shown here is derived from an EMBL/GenBank/DDBJ whole genome shotgun (WGS) entry which is preliminary data.</text>
</comment>
<name>A0A553PN65_TIGCA</name>
<evidence type="ECO:0000256" key="5">
    <source>
        <dbReference type="ARBA" id="ARBA00023274"/>
    </source>
</evidence>
<dbReference type="GO" id="GO:0005762">
    <property type="term" value="C:mitochondrial large ribosomal subunit"/>
    <property type="evidence" value="ECO:0007669"/>
    <property type="project" value="TreeGrafter"/>
</dbReference>
<dbReference type="Pfam" id="PF06984">
    <property type="entry name" value="MRP-L47"/>
    <property type="match status" value="1"/>
</dbReference>
<evidence type="ECO:0000313" key="9">
    <source>
        <dbReference type="Proteomes" id="UP000318571"/>
    </source>
</evidence>
<keyword evidence="3" id="KW-0689">Ribosomal protein</keyword>
<comment type="subcellular location">
    <subcellularLocation>
        <location evidence="1">Mitochondrion</location>
    </subcellularLocation>
</comment>
<dbReference type="Gene3D" id="6.10.330.20">
    <property type="match status" value="1"/>
</dbReference>
<dbReference type="GO" id="GO:0003735">
    <property type="term" value="F:structural constituent of ribosome"/>
    <property type="evidence" value="ECO:0007669"/>
    <property type="project" value="InterPro"/>
</dbReference>
<evidence type="ECO:0000256" key="1">
    <source>
        <dbReference type="ARBA" id="ARBA00004173"/>
    </source>
</evidence>
<evidence type="ECO:0000313" key="8">
    <source>
        <dbReference type="EMBL" id="TRY79128.1"/>
    </source>
</evidence>
<evidence type="ECO:0000256" key="6">
    <source>
        <dbReference type="ARBA" id="ARBA00035289"/>
    </source>
</evidence>
<dbReference type="EMBL" id="VCGU01000002">
    <property type="protein sequence ID" value="TRY79128.1"/>
    <property type="molecule type" value="Genomic_DNA"/>
</dbReference>
<dbReference type="PANTHER" id="PTHR21183:SF18">
    <property type="entry name" value="LARGE RIBOSOMAL SUBUNIT PROTEIN UL29M"/>
    <property type="match status" value="1"/>
</dbReference>
<proteinExistence type="inferred from homology"/>
<sequence>MLRCSARKERRKAAKKKDRNPIKVSDGMLSACQALGHLIRHVSNQRHDSALAKQGRYRGMSQLKKLIRTSYSLLTHRASFAPTVMTQGIRHLGTTGKRFDLMEFFDDPKTWGKPKVRVGRAWLKDELRLRSNQDLHQLWYVLLKERNRLLTLQYACKKEVIPMPNEERLDKVDISMENLEEVVRERNRAYWELEVGESGEQERRVLEDSTFAFESEYITQEHPVPFELNEKHREEYRQRFWSGLDEDTKIFYRRYREQAHHDMRQKKYKDLQSGARVLRRFPDVNEEALQEKYPHASVEEMRRYKDALGNKSNTDVNF</sequence>
<dbReference type="GO" id="GO:0032543">
    <property type="term" value="P:mitochondrial translation"/>
    <property type="evidence" value="ECO:0007669"/>
    <property type="project" value="TreeGrafter"/>
</dbReference>
<accession>A0A553PN65</accession>
<evidence type="ECO:0000256" key="2">
    <source>
        <dbReference type="ARBA" id="ARBA00009254"/>
    </source>
</evidence>
<dbReference type="PANTHER" id="PTHR21183">
    <property type="entry name" value="RIBOSOMAL PROTEIN L47, MITOCHONDRIAL-RELATED"/>
    <property type="match status" value="1"/>
</dbReference>
<dbReference type="Proteomes" id="UP000318571">
    <property type="component" value="Chromosome 6"/>
</dbReference>
<comment type="similarity">
    <text evidence="2">Belongs to the universal ribosomal protein uL29 family.</text>
</comment>
<feature type="region of interest" description="Disordered" evidence="7">
    <location>
        <begin position="1"/>
        <end position="20"/>
    </location>
</feature>
<reference evidence="8 9" key="1">
    <citation type="journal article" date="2018" name="Nat. Ecol. Evol.">
        <title>Genomic signatures of mitonuclear coevolution across populations of Tigriopus californicus.</title>
        <authorList>
            <person name="Barreto F.S."/>
            <person name="Watson E.T."/>
            <person name="Lima T.G."/>
            <person name="Willett C.S."/>
            <person name="Edmands S."/>
            <person name="Li W."/>
            <person name="Burton R.S."/>
        </authorList>
    </citation>
    <scope>NUCLEOTIDE SEQUENCE [LARGE SCALE GENOMIC DNA]</scope>
    <source>
        <strain evidence="8 9">San Diego</strain>
    </source>
</reference>